<evidence type="ECO:0000313" key="2">
    <source>
        <dbReference type="EMBL" id="NVN47462.1"/>
    </source>
</evidence>
<feature type="signal peptide" evidence="1">
    <location>
        <begin position="1"/>
        <end position="17"/>
    </location>
</feature>
<dbReference type="Proteomes" id="UP001516351">
    <property type="component" value="Unassembled WGS sequence"/>
</dbReference>
<accession>A0ABX2P8K0</accession>
<comment type="caution">
    <text evidence="2">The sequence shown here is derived from an EMBL/GenBank/DDBJ whole genome shotgun (WGS) entry which is preliminary data.</text>
</comment>
<keyword evidence="3" id="KW-1185">Reference proteome</keyword>
<name>A0ABX2P8K0_9PROT</name>
<dbReference type="RefSeq" id="WP_267311997.1">
    <property type="nucleotide sequence ID" value="NZ_JABXXV010000006.1"/>
</dbReference>
<proteinExistence type="predicted"/>
<gene>
    <name evidence="2" type="ORF">HW542_11675</name>
</gene>
<feature type="chain" id="PRO_5045814793" evidence="1">
    <location>
        <begin position="18"/>
        <end position="114"/>
    </location>
</feature>
<evidence type="ECO:0000256" key="1">
    <source>
        <dbReference type="SAM" id="SignalP"/>
    </source>
</evidence>
<dbReference type="PROSITE" id="PS51257">
    <property type="entry name" value="PROKAR_LIPOPROTEIN"/>
    <property type="match status" value="1"/>
</dbReference>
<protein>
    <submittedName>
        <fullName evidence="2">Uncharacterized protein</fullName>
    </submittedName>
</protein>
<reference evidence="2 3" key="1">
    <citation type="submission" date="2020-06" db="EMBL/GenBank/DDBJ databases">
        <title>Synonyms of Asaia species.</title>
        <authorList>
            <person name="Sombolestani A."/>
        </authorList>
    </citation>
    <scope>NUCLEOTIDE SEQUENCE [LARGE SCALE GENOMIC DNA]</scope>
    <source>
        <strain evidence="2 3">LMG 27047</strain>
    </source>
</reference>
<organism evidence="2 3">
    <name type="scientific">Asaia spathodeae</name>
    <dbReference type="NCBI Taxonomy" id="657016"/>
    <lineage>
        <taxon>Bacteria</taxon>
        <taxon>Pseudomonadati</taxon>
        <taxon>Pseudomonadota</taxon>
        <taxon>Alphaproteobacteria</taxon>
        <taxon>Acetobacterales</taxon>
        <taxon>Acetobacteraceae</taxon>
        <taxon>Asaia</taxon>
    </lineage>
</organism>
<dbReference type="EMBL" id="JABXXV010000006">
    <property type="protein sequence ID" value="NVN47462.1"/>
    <property type="molecule type" value="Genomic_DNA"/>
</dbReference>
<sequence length="114" mass="12370">MRSVPALAVMISLSACASLGRMPGTSDVQCVRQQMAHGNSYNGPLPFDMAAGHCIQPTGPEDGIVGARYRPLDLRSDPELQRMIEDPALNIPGYPYIPNRSAAPPVGRRWQIVQ</sequence>
<keyword evidence="1" id="KW-0732">Signal</keyword>
<evidence type="ECO:0000313" key="3">
    <source>
        <dbReference type="Proteomes" id="UP001516351"/>
    </source>
</evidence>